<dbReference type="Proteomes" id="UP000006512">
    <property type="component" value="Unassembled WGS sequence"/>
</dbReference>
<dbReference type="RefSeq" id="WP_006272971.1">
    <property type="nucleotide sequence ID" value="NZ_GL883077.1"/>
</dbReference>
<proteinExistence type="predicted"/>
<sequence length="180" mass="19760">MSWRETVQNIDVDTGMSAGQIPLFHRPAFLLLAFPFSDKNVHGNNTLTTFRRNEETDLVRRHRRGVQIESRNGGPGRMTIELHFVNGQDGISALDKAVQACREAGGGVIQLTGTFDYAYTFTNLRDTAVDAIGAIVILPPGVKWLSTDDTVIGCYFDLTLTDYHSPQGSSLRVDTSAKAS</sequence>
<gene>
    <name evidence="1" type="ORF">ABI_22070</name>
</gene>
<keyword evidence="2" id="KW-1185">Reference proteome</keyword>
<evidence type="ECO:0000313" key="2">
    <source>
        <dbReference type="Proteomes" id="UP000006512"/>
    </source>
</evidence>
<dbReference type="HOGENOM" id="CLU_1493274_0_0_5"/>
<name>F4QH12_9CAUL</name>
<protein>
    <submittedName>
        <fullName evidence="1">Uncharacterized protein</fullName>
    </submittedName>
</protein>
<accession>F4QH12</accession>
<dbReference type="EMBL" id="GL883077">
    <property type="protein sequence ID" value="EGF93765.1"/>
    <property type="molecule type" value="Genomic_DNA"/>
</dbReference>
<organism evidence="1 2">
    <name type="scientific">Asticcacaulis biprosthecium C19</name>
    <dbReference type="NCBI Taxonomy" id="715226"/>
    <lineage>
        <taxon>Bacteria</taxon>
        <taxon>Pseudomonadati</taxon>
        <taxon>Pseudomonadota</taxon>
        <taxon>Alphaproteobacteria</taxon>
        <taxon>Caulobacterales</taxon>
        <taxon>Caulobacteraceae</taxon>
        <taxon>Asticcacaulis</taxon>
    </lineage>
</organism>
<reference evidence="2" key="1">
    <citation type="submission" date="2011-03" db="EMBL/GenBank/DDBJ databases">
        <title>Draft genome sequence of Brevundimonas diminuta.</title>
        <authorList>
            <person name="Brown P.J.B."/>
            <person name="Buechlein A."/>
            <person name="Hemmerich C."/>
            <person name="Brun Y.V."/>
        </authorList>
    </citation>
    <scope>NUCLEOTIDE SEQUENCE [LARGE SCALE GENOMIC DNA]</scope>
    <source>
        <strain evidence="2">C19</strain>
    </source>
</reference>
<dbReference type="AlphaFoldDB" id="F4QH12"/>
<evidence type="ECO:0000313" key="1">
    <source>
        <dbReference type="EMBL" id="EGF93765.1"/>
    </source>
</evidence>